<evidence type="ECO:0000256" key="9">
    <source>
        <dbReference type="ARBA" id="ARBA00067950"/>
    </source>
</evidence>
<proteinExistence type="inferred from homology"/>
<feature type="transmembrane region" description="Helical" evidence="11">
    <location>
        <begin position="160"/>
        <end position="180"/>
    </location>
</feature>
<reference evidence="13" key="2">
    <citation type="submission" date="2025-08" db="UniProtKB">
        <authorList>
            <consortium name="Ensembl"/>
        </authorList>
    </citation>
    <scope>IDENTIFICATION</scope>
</reference>
<evidence type="ECO:0000256" key="3">
    <source>
        <dbReference type="ARBA" id="ARBA00022989"/>
    </source>
</evidence>
<dbReference type="OrthoDB" id="8935849at2759"/>
<feature type="transmembrane region" description="Helical" evidence="11">
    <location>
        <begin position="42"/>
        <end position="70"/>
    </location>
</feature>
<dbReference type="GeneTree" id="ENSGT01130000278303"/>
<feature type="transmembrane region" description="Helical" evidence="11">
    <location>
        <begin position="200"/>
        <end position="222"/>
    </location>
</feature>
<dbReference type="Gene3D" id="1.20.1070.10">
    <property type="entry name" value="Rhodopsin 7-helix transmembrane proteins"/>
    <property type="match status" value="1"/>
</dbReference>
<dbReference type="GO" id="GO:0097021">
    <property type="term" value="P:lymphocyte migration into lymphoid organs"/>
    <property type="evidence" value="ECO:0007669"/>
    <property type="project" value="Ensembl"/>
</dbReference>
<comment type="similarity">
    <text evidence="10">Belongs to the G-protein coupled receptor 1 family.</text>
</comment>
<keyword evidence="4 10" id="KW-0297">G-protein coupled receptor</keyword>
<evidence type="ECO:0000256" key="1">
    <source>
        <dbReference type="ARBA" id="ARBA00004141"/>
    </source>
</evidence>
<evidence type="ECO:0000256" key="10">
    <source>
        <dbReference type="RuleBase" id="RU000688"/>
    </source>
</evidence>
<dbReference type="Bgee" id="ENSACAG00000010089">
    <property type="expression patterns" value="Expressed in adrenal gland and 2 other cell types or tissues"/>
</dbReference>
<evidence type="ECO:0000256" key="2">
    <source>
        <dbReference type="ARBA" id="ARBA00022692"/>
    </source>
</evidence>
<dbReference type="GO" id="GO:0060326">
    <property type="term" value="P:cell chemotaxis"/>
    <property type="evidence" value="ECO:0000318"/>
    <property type="project" value="GO_Central"/>
</dbReference>
<dbReference type="InterPro" id="IPR017452">
    <property type="entry name" value="GPCR_Rhodpsn_7TM"/>
</dbReference>
<feature type="transmembrane region" description="Helical" evidence="11">
    <location>
        <begin position="280"/>
        <end position="308"/>
    </location>
</feature>
<evidence type="ECO:0000256" key="11">
    <source>
        <dbReference type="SAM" id="Phobius"/>
    </source>
</evidence>
<feature type="transmembrane region" description="Helical" evidence="11">
    <location>
        <begin position="82"/>
        <end position="101"/>
    </location>
</feature>
<dbReference type="GO" id="GO:0006955">
    <property type="term" value="P:immune response"/>
    <property type="evidence" value="ECO:0000318"/>
    <property type="project" value="GO_Central"/>
</dbReference>
<protein>
    <recommendedName>
        <fullName evidence="9">Probable G-protein coupled receptor 25</fullName>
    </recommendedName>
</protein>
<dbReference type="STRING" id="28377.ENSACAP00000009884"/>
<name>G1KJP2_ANOCA</name>
<feature type="transmembrane region" description="Helical" evidence="11">
    <location>
        <begin position="242"/>
        <end position="260"/>
    </location>
</feature>
<keyword evidence="3 11" id="KW-1133">Transmembrane helix</keyword>
<keyword evidence="14" id="KW-1185">Reference proteome</keyword>
<dbReference type="GO" id="GO:0016493">
    <property type="term" value="F:C-C chemokine receptor activity"/>
    <property type="evidence" value="ECO:0000318"/>
    <property type="project" value="GO_Central"/>
</dbReference>
<dbReference type="InterPro" id="IPR000276">
    <property type="entry name" value="GPCR_Rhodpsn"/>
</dbReference>
<evidence type="ECO:0000259" key="12">
    <source>
        <dbReference type="PROSITE" id="PS50262"/>
    </source>
</evidence>
<evidence type="ECO:0000256" key="7">
    <source>
        <dbReference type="ARBA" id="ARBA00023224"/>
    </source>
</evidence>
<comment type="subcellular location">
    <subcellularLocation>
        <location evidence="1">Membrane</location>
        <topology evidence="1">Multi-pass membrane protein</topology>
    </subcellularLocation>
</comment>
<accession>G1KJP2</accession>
<dbReference type="PROSITE" id="PS50262">
    <property type="entry name" value="G_PROTEIN_RECEP_F1_2"/>
    <property type="match status" value="1"/>
</dbReference>
<evidence type="ECO:0000313" key="13">
    <source>
        <dbReference type="Ensembl" id="ENSACAP00000009884.3"/>
    </source>
</evidence>
<keyword evidence="2 10" id="KW-0812">Transmembrane</keyword>
<evidence type="ECO:0000313" key="14">
    <source>
        <dbReference type="Proteomes" id="UP000001646"/>
    </source>
</evidence>
<dbReference type="GO" id="GO:0019957">
    <property type="term" value="F:C-C chemokine binding"/>
    <property type="evidence" value="ECO:0000318"/>
    <property type="project" value="GO_Central"/>
</dbReference>
<evidence type="ECO:0000256" key="5">
    <source>
        <dbReference type="ARBA" id="ARBA00023136"/>
    </source>
</evidence>
<evidence type="ECO:0000256" key="4">
    <source>
        <dbReference type="ARBA" id="ARBA00023040"/>
    </source>
</evidence>
<dbReference type="eggNOG" id="KOG3656">
    <property type="taxonomic scope" value="Eukaryota"/>
</dbReference>
<dbReference type="PANTHER" id="PTHR10489">
    <property type="entry name" value="CELL ADHESION MOLECULE"/>
    <property type="match status" value="1"/>
</dbReference>
<dbReference type="GO" id="GO:0048247">
    <property type="term" value="P:lymphocyte chemotaxis"/>
    <property type="evidence" value="ECO:0007669"/>
    <property type="project" value="Ensembl"/>
</dbReference>
<dbReference type="Ensembl" id="ENSACAT00000010087.3">
    <property type="protein sequence ID" value="ENSACAP00000009884.3"/>
    <property type="gene ID" value="ENSACAG00000010089.3"/>
</dbReference>
<keyword evidence="6 10" id="KW-0675">Receptor</keyword>
<dbReference type="Proteomes" id="UP000001646">
    <property type="component" value="Chromosome 4"/>
</dbReference>
<dbReference type="PROSITE" id="PS00237">
    <property type="entry name" value="G_PROTEIN_RECEP_F1_1"/>
    <property type="match status" value="1"/>
</dbReference>
<gene>
    <name evidence="13" type="primary">GPR25</name>
</gene>
<dbReference type="AlphaFoldDB" id="G1KJP2"/>
<dbReference type="PRINTS" id="PR00237">
    <property type="entry name" value="GPCRRHODOPSN"/>
</dbReference>
<reference evidence="13 14" key="1">
    <citation type="submission" date="2009-12" db="EMBL/GenBank/DDBJ databases">
        <title>The Genome Sequence of Anolis carolinensis (Green Anole Lizard).</title>
        <authorList>
            <consortium name="The Genome Sequencing Platform"/>
            <person name="Di Palma F."/>
            <person name="Alfoldi J."/>
            <person name="Heiman D."/>
            <person name="Young S."/>
            <person name="Grabherr M."/>
            <person name="Johnson J."/>
            <person name="Lander E.S."/>
            <person name="Lindblad-Toh K."/>
        </authorList>
    </citation>
    <scope>NUCLEOTIDE SEQUENCE [LARGE SCALE GENOMIC DNA]</scope>
    <source>
        <strain evidence="13 14">JBL SC #1</strain>
    </source>
</reference>
<dbReference type="HOGENOM" id="CLU_009579_8_1_1"/>
<dbReference type="GO" id="GO:0007204">
    <property type="term" value="P:positive regulation of cytosolic calcium ion concentration"/>
    <property type="evidence" value="ECO:0000318"/>
    <property type="project" value="GO_Central"/>
</dbReference>
<dbReference type="Pfam" id="PF00001">
    <property type="entry name" value="7tm_1"/>
    <property type="match status" value="1"/>
</dbReference>
<feature type="domain" description="G-protein coupled receptors family 1 profile" evidence="12">
    <location>
        <begin position="61"/>
        <end position="305"/>
    </location>
</feature>
<dbReference type="InterPro" id="IPR050119">
    <property type="entry name" value="CCR1-9-like"/>
</dbReference>
<dbReference type="GO" id="GO:0009897">
    <property type="term" value="C:external side of plasma membrane"/>
    <property type="evidence" value="ECO:0000318"/>
    <property type="project" value="GO_Central"/>
</dbReference>
<dbReference type="PANTHER" id="PTHR10489:SF954">
    <property type="entry name" value="G PROTEIN-COUPLED RECEPTOR 25"/>
    <property type="match status" value="1"/>
</dbReference>
<sequence>MEAAQLATTSAMTENWSSNFEAYPIDYDGLDSMNICHLELPFAYIFIPILYFLSFLIGFFGNLFVILLMARKQGSKRLVDTFVLNLAIADLIFVFTLPFWALSAALDGWLFSEGLCKLSSYTISVNRCSSILLLTGMSMERFLVMTKRWDAKSIGTRKNAITSCGCIWAISLLLGIPSLVYRNLTFKGDSKYSCQGDPPATFSVVMLSLTFLLPLGVILFCYCSIFSKLRSHARLGKRRNNALKIIFTIIGAFVCSWLPFNTFKMIFTMTQNIELSCQALRTLFGGLTITACLAFVNSCINPVIYVFMDQHFRRQVLMYFPGFCKAKGNMQASSMSFSSTESSVLFGSRKKLPPATSVQI</sequence>
<keyword evidence="5 11" id="KW-0472">Membrane</keyword>
<reference evidence="13" key="3">
    <citation type="submission" date="2025-09" db="UniProtKB">
        <authorList>
            <consortium name="Ensembl"/>
        </authorList>
    </citation>
    <scope>IDENTIFICATION</scope>
</reference>
<evidence type="ECO:0000256" key="6">
    <source>
        <dbReference type="ARBA" id="ARBA00023170"/>
    </source>
</evidence>
<dbReference type="InParanoid" id="G1KJP2"/>
<dbReference type="GO" id="GO:0016494">
    <property type="term" value="F:C-X-C chemokine receptor activity"/>
    <property type="evidence" value="ECO:0007669"/>
    <property type="project" value="Ensembl"/>
</dbReference>
<dbReference type="FunFam" id="1.20.1070.10:FF:000276">
    <property type="entry name" value="G protein-coupled receptor 25"/>
    <property type="match status" value="1"/>
</dbReference>
<dbReference type="SUPFAM" id="SSF81321">
    <property type="entry name" value="Family A G protein-coupled receptor-like"/>
    <property type="match status" value="1"/>
</dbReference>
<feature type="transmembrane region" description="Helical" evidence="11">
    <location>
        <begin position="121"/>
        <end position="139"/>
    </location>
</feature>
<organism evidence="13 14">
    <name type="scientific">Anolis carolinensis</name>
    <name type="common">Green anole</name>
    <name type="synonym">American chameleon</name>
    <dbReference type="NCBI Taxonomy" id="28377"/>
    <lineage>
        <taxon>Eukaryota</taxon>
        <taxon>Metazoa</taxon>
        <taxon>Chordata</taxon>
        <taxon>Craniata</taxon>
        <taxon>Vertebrata</taxon>
        <taxon>Euteleostomi</taxon>
        <taxon>Lepidosauria</taxon>
        <taxon>Squamata</taxon>
        <taxon>Bifurcata</taxon>
        <taxon>Unidentata</taxon>
        <taxon>Episquamata</taxon>
        <taxon>Toxicofera</taxon>
        <taxon>Iguania</taxon>
        <taxon>Dactyloidae</taxon>
        <taxon>Anolis</taxon>
    </lineage>
</organism>
<evidence type="ECO:0000256" key="8">
    <source>
        <dbReference type="ARBA" id="ARBA00035627"/>
    </source>
</evidence>
<comment type="function">
    <text evidence="8">Orphan receptor.</text>
</comment>
<dbReference type="KEGG" id="acs:100553771"/>
<keyword evidence="7 10" id="KW-0807">Transducer</keyword>
<dbReference type="GO" id="GO:0019722">
    <property type="term" value="P:calcium-mediated signaling"/>
    <property type="evidence" value="ECO:0000318"/>
    <property type="project" value="GO_Central"/>
</dbReference>